<protein>
    <submittedName>
        <fullName evidence="3">Uncharacterized protein</fullName>
    </submittedName>
</protein>
<sequence length="245" mass="27192">MAFQTLHSSSASTPAETGTPSPDNGTSGSPAESPPLILAFLAIGLFSAVMIVVFGWRRIHFAGSGRWGLYAPSSAVVEITDRFGKRPKLWDLWTEPSASKQLASRRFSEVESWENIMPISATRIKEDSRNRKAESTLFPPTASTELRRTDRPNSHFSPRNFPFMHSGRPTLLECRNGVEEEKLSREVSTMQVAVAIALPRRAVSTRPADIHDALHPLSQAVESDDRKGKEYCIGLYHCPWQDEVG</sequence>
<feature type="region of interest" description="Disordered" evidence="1">
    <location>
        <begin position="1"/>
        <end position="30"/>
    </location>
</feature>
<evidence type="ECO:0000256" key="2">
    <source>
        <dbReference type="SAM" id="Phobius"/>
    </source>
</evidence>
<dbReference type="EMBL" id="ML213678">
    <property type="protein sequence ID" value="TFK32338.1"/>
    <property type="molecule type" value="Genomic_DNA"/>
</dbReference>
<accession>A0A5C3LHP7</accession>
<dbReference type="AlphaFoldDB" id="A0A5C3LHP7"/>
<feature type="transmembrane region" description="Helical" evidence="2">
    <location>
        <begin position="36"/>
        <end position="56"/>
    </location>
</feature>
<proteinExistence type="predicted"/>
<gene>
    <name evidence="3" type="ORF">BDQ12DRAFT_739449</name>
</gene>
<reference evidence="3 4" key="1">
    <citation type="journal article" date="2019" name="Nat. Ecol. Evol.">
        <title>Megaphylogeny resolves global patterns of mushroom evolution.</title>
        <authorList>
            <person name="Varga T."/>
            <person name="Krizsan K."/>
            <person name="Foldi C."/>
            <person name="Dima B."/>
            <person name="Sanchez-Garcia M."/>
            <person name="Sanchez-Ramirez S."/>
            <person name="Szollosi G.J."/>
            <person name="Szarkandi J.G."/>
            <person name="Papp V."/>
            <person name="Albert L."/>
            <person name="Andreopoulos W."/>
            <person name="Angelini C."/>
            <person name="Antonin V."/>
            <person name="Barry K.W."/>
            <person name="Bougher N.L."/>
            <person name="Buchanan P."/>
            <person name="Buyck B."/>
            <person name="Bense V."/>
            <person name="Catcheside P."/>
            <person name="Chovatia M."/>
            <person name="Cooper J."/>
            <person name="Damon W."/>
            <person name="Desjardin D."/>
            <person name="Finy P."/>
            <person name="Geml J."/>
            <person name="Haridas S."/>
            <person name="Hughes K."/>
            <person name="Justo A."/>
            <person name="Karasinski D."/>
            <person name="Kautmanova I."/>
            <person name="Kiss B."/>
            <person name="Kocsube S."/>
            <person name="Kotiranta H."/>
            <person name="LaButti K.M."/>
            <person name="Lechner B.E."/>
            <person name="Liimatainen K."/>
            <person name="Lipzen A."/>
            <person name="Lukacs Z."/>
            <person name="Mihaltcheva S."/>
            <person name="Morgado L.N."/>
            <person name="Niskanen T."/>
            <person name="Noordeloos M.E."/>
            <person name="Ohm R.A."/>
            <person name="Ortiz-Santana B."/>
            <person name="Ovrebo C."/>
            <person name="Racz N."/>
            <person name="Riley R."/>
            <person name="Savchenko A."/>
            <person name="Shiryaev A."/>
            <person name="Soop K."/>
            <person name="Spirin V."/>
            <person name="Szebenyi C."/>
            <person name="Tomsovsky M."/>
            <person name="Tulloss R.E."/>
            <person name="Uehling J."/>
            <person name="Grigoriev I.V."/>
            <person name="Vagvolgyi C."/>
            <person name="Papp T."/>
            <person name="Martin F.M."/>
            <person name="Miettinen O."/>
            <person name="Hibbett D.S."/>
            <person name="Nagy L.G."/>
        </authorList>
    </citation>
    <scope>NUCLEOTIDE SEQUENCE [LARGE SCALE GENOMIC DNA]</scope>
    <source>
        <strain evidence="3 4">CBS 166.37</strain>
    </source>
</reference>
<dbReference type="Proteomes" id="UP000308652">
    <property type="component" value="Unassembled WGS sequence"/>
</dbReference>
<feature type="region of interest" description="Disordered" evidence="1">
    <location>
        <begin position="125"/>
        <end position="160"/>
    </location>
</feature>
<keyword evidence="2" id="KW-0472">Membrane</keyword>
<keyword evidence="2" id="KW-0812">Transmembrane</keyword>
<evidence type="ECO:0000313" key="4">
    <source>
        <dbReference type="Proteomes" id="UP000308652"/>
    </source>
</evidence>
<keyword evidence="2" id="KW-1133">Transmembrane helix</keyword>
<keyword evidence="4" id="KW-1185">Reference proteome</keyword>
<organism evidence="3 4">
    <name type="scientific">Crucibulum laeve</name>
    <dbReference type="NCBI Taxonomy" id="68775"/>
    <lineage>
        <taxon>Eukaryota</taxon>
        <taxon>Fungi</taxon>
        <taxon>Dikarya</taxon>
        <taxon>Basidiomycota</taxon>
        <taxon>Agaricomycotina</taxon>
        <taxon>Agaricomycetes</taxon>
        <taxon>Agaricomycetidae</taxon>
        <taxon>Agaricales</taxon>
        <taxon>Agaricineae</taxon>
        <taxon>Nidulariaceae</taxon>
        <taxon>Crucibulum</taxon>
    </lineage>
</organism>
<evidence type="ECO:0000313" key="3">
    <source>
        <dbReference type="EMBL" id="TFK32338.1"/>
    </source>
</evidence>
<name>A0A5C3LHP7_9AGAR</name>
<feature type="compositionally biased region" description="Basic and acidic residues" evidence="1">
    <location>
        <begin position="125"/>
        <end position="134"/>
    </location>
</feature>
<evidence type="ECO:0000256" key="1">
    <source>
        <dbReference type="SAM" id="MobiDB-lite"/>
    </source>
</evidence>
<dbReference type="OrthoDB" id="2972750at2759"/>